<evidence type="ECO:0000256" key="1">
    <source>
        <dbReference type="SAM" id="MobiDB-lite"/>
    </source>
</evidence>
<gene>
    <name evidence="2" type="ORF">AVEN_266809_1</name>
</gene>
<feature type="compositionally biased region" description="Basic and acidic residues" evidence="1">
    <location>
        <begin position="16"/>
        <end position="26"/>
    </location>
</feature>
<evidence type="ECO:0000313" key="3">
    <source>
        <dbReference type="Proteomes" id="UP000499080"/>
    </source>
</evidence>
<accession>A0A4Y2HD09</accession>
<comment type="caution">
    <text evidence="2">The sequence shown here is derived from an EMBL/GenBank/DDBJ whole genome shotgun (WGS) entry which is preliminary data.</text>
</comment>
<organism evidence="2 3">
    <name type="scientific">Araneus ventricosus</name>
    <name type="common">Orbweaver spider</name>
    <name type="synonym">Epeira ventricosa</name>
    <dbReference type="NCBI Taxonomy" id="182803"/>
    <lineage>
        <taxon>Eukaryota</taxon>
        <taxon>Metazoa</taxon>
        <taxon>Ecdysozoa</taxon>
        <taxon>Arthropoda</taxon>
        <taxon>Chelicerata</taxon>
        <taxon>Arachnida</taxon>
        <taxon>Araneae</taxon>
        <taxon>Araneomorphae</taxon>
        <taxon>Entelegynae</taxon>
        <taxon>Araneoidea</taxon>
        <taxon>Araneidae</taxon>
        <taxon>Araneus</taxon>
    </lineage>
</organism>
<keyword evidence="3" id="KW-1185">Reference proteome</keyword>
<dbReference type="AlphaFoldDB" id="A0A4Y2HD09"/>
<feature type="region of interest" description="Disordered" evidence="1">
    <location>
        <begin position="56"/>
        <end position="76"/>
    </location>
</feature>
<proteinExistence type="predicted"/>
<protein>
    <submittedName>
        <fullName evidence="2">Uncharacterized protein</fullName>
    </submittedName>
</protein>
<dbReference type="Proteomes" id="UP000499080">
    <property type="component" value="Unassembled WGS sequence"/>
</dbReference>
<evidence type="ECO:0000313" key="2">
    <source>
        <dbReference type="EMBL" id="GBM63158.1"/>
    </source>
</evidence>
<feature type="region of interest" description="Disordered" evidence="1">
    <location>
        <begin position="1"/>
        <end position="28"/>
    </location>
</feature>
<reference evidence="2 3" key="1">
    <citation type="journal article" date="2019" name="Sci. Rep.">
        <title>Orb-weaving spider Araneus ventricosus genome elucidates the spidroin gene catalogue.</title>
        <authorList>
            <person name="Kono N."/>
            <person name="Nakamura H."/>
            <person name="Ohtoshi R."/>
            <person name="Moran D.A.P."/>
            <person name="Shinohara A."/>
            <person name="Yoshida Y."/>
            <person name="Fujiwara M."/>
            <person name="Mori M."/>
            <person name="Tomita M."/>
            <person name="Arakawa K."/>
        </authorList>
    </citation>
    <scope>NUCLEOTIDE SEQUENCE [LARGE SCALE GENOMIC DNA]</scope>
</reference>
<sequence>MEGRWPCGKVLSSEPDGSRPETRSDFTNDPLSIRTWYKLNATSWANALPLVRRGAEDQRGRLGHLTTARNDDIRPK</sequence>
<dbReference type="EMBL" id="BGPR01001853">
    <property type="protein sequence ID" value="GBM63158.1"/>
    <property type="molecule type" value="Genomic_DNA"/>
</dbReference>
<name>A0A4Y2HD09_ARAVE</name>